<comment type="caution">
    <text evidence="2">The sequence shown here is derived from an EMBL/GenBank/DDBJ whole genome shotgun (WGS) entry which is preliminary data.</text>
</comment>
<accession>A0ABR4Q4X3</accession>
<feature type="signal peptide" evidence="1">
    <location>
        <begin position="1"/>
        <end position="20"/>
    </location>
</feature>
<evidence type="ECO:0000313" key="2">
    <source>
        <dbReference type="EMBL" id="KAL5104636.1"/>
    </source>
</evidence>
<proteinExistence type="predicted"/>
<dbReference type="Proteomes" id="UP001651158">
    <property type="component" value="Unassembled WGS sequence"/>
</dbReference>
<evidence type="ECO:0000313" key="3">
    <source>
        <dbReference type="Proteomes" id="UP001651158"/>
    </source>
</evidence>
<evidence type="ECO:0000256" key="1">
    <source>
        <dbReference type="SAM" id="SignalP"/>
    </source>
</evidence>
<sequence length="108" mass="12446">MHKLNCFLGLVLCLVSLTTARQSLYVQNLKFLPPCENNPIDESTGNFKCMVKTGAECFALCQEHGCFEWSFTSFMASTDTQLHQHYRCRCVQNICLYNYVRAKDRAYS</sequence>
<organism evidence="2 3">
    <name type="scientific">Taenia crassiceps</name>
    <dbReference type="NCBI Taxonomy" id="6207"/>
    <lineage>
        <taxon>Eukaryota</taxon>
        <taxon>Metazoa</taxon>
        <taxon>Spiralia</taxon>
        <taxon>Lophotrochozoa</taxon>
        <taxon>Platyhelminthes</taxon>
        <taxon>Cestoda</taxon>
        <taxon>Eucestoda</taxon>
        <taxon>Cyclophyllidea</taxon>
        <taxon>Taeniidae</taxon>
        <taxon>Taenia</taxon>
    </lineage>
</organism>
<name>A0ABR4Q4X3_9CEST</name>
<reference evidence="2 3" key="1">
    <citation type="journal article" date="2022" name="Front. Cell. Infect. Microbiol.">
        <title>The Genomes of Two Strains of Taenia crassiceps the Animal Model for the Study of Human Cysticercosis.</title>
        <authorList>
            <person name="Bobes R.J."/>
            <person name="Estrada K."/>
            <person name="Rios-Valencia D.G."/>
            <person name="Calderon-Gallegos A."/>
            <person name="de la Torre P."/>
            <person name="Carrero J.C."/>
            <person name="Sanchez-Flores A."/>
            <person name="Laclette J.P."/>
        </authorList>
    </citation>
    <scope>NUCLEOTIDE SEQUENCE [LARGE SCALE GENOMIC DNA]</scope>
    <source>
        <strain evidence="2">WFUcys</strain>
    </source>
</reference>
<gene>
    <name evidence="2" type="ORF">TcWFU_002838</name>
</gene>
<feature type="chain" id="PRO_5046893835" evidence="1">
    <location>
        <begin position="21"/>
        <end position="108"/>
    </location>
</feature>
<keyword evidence="3" id="KW-1185">Reference proteome</keyword>
<protein>
    <submittedName>
        <fullName evidence="2">Uncharacterized protein</fullName>
    </submittedName>
</protein>
<dbReference type="EMBL" id="JAKROA010000011">
    <property type="protein sequence ID" value="KAL5104636.1"/>
    <property type="molecule type" value="Genomic_DNA"/>
</dbReference>
<keyword evidence="1" id="KW-0732">Signal</keyword>